<dbReference type="EMBL" id="JAGQKY010000150">
    <property type="protein sequence ID" value="MCA9397807.1"/>
    <property type="molecule type" value="Genomic_DNA"/>
</dbReference>
<keyword evidence="1" id="KW-0472">Membrane</keyword>
<protein>
    <recommendedName>
        <fullName evidence="4">DUF1761 domain-containing protein</fullName>
    </recommendedName>
</protein>
<evidence type="ECO:0008006" key="4">
    <source>
        <dbReference type="Google" id="ProtNLM"/>
    </source>
</evidence>
<keyword evidence="1" id="KW-1133">Transmembrane helix</keyword>
<accession>A0A955LWF7</accession>
<evidence type="ECO:0000313" key="2">
    <source>
        <dbReference type="EMBL" id="MCA9397807.1"/>
    </source>
</evidence>
<evidence type="ECO:0000313" key="3">
    <source>
        <dbReference type="Proteomes" id="UP000699691"/>
    </source>
</evidence>
<reference evidence="2" key="2">
    <citation type="journal article" date="2021" name="Microbiome">
        <title>Successional dynamics and alternative stable states in a saline activated sludge microbial community over 9 years.</title>
        <authorList>
            <person name="Wang Y."/>
            <person name="Ye J."/>
            <person name="Ju F."/>
            <person name="Liu L."/>
            <person name="Boyd J.A."/>
            <person name="Deng Y."/>
            <person name="Parks D.H."/>
            <person name="Jiang X."/>
            <person name="Yin X."/>
            <person name="Woodcroft B.J."/>
            <person name="Tyson G.W."/>
            <person name="Hugenholtz P."/>
            <person name="Polz M.F."/>
            <person name="Zhang T."/>
        </authorList>
    </citation>
    <scope>NUCLEOTIDE SEQUENCE</scope>
    <source>
        <strain evidence="2">HKST-UBA02</strain>
    </source>
</reference>
<feature type="transmembrane region" description="Helical" evidence="1">
    <location>
        <begin position="12"/>
        <end position="34"/>
    </location>
</feature>
<keyword evidence="1" id="KW-0812">Transmembrane</keyword>
<evidence type="ECO:0000256" key="1">
    <source>
        <dbReference type="SAM" id="Phobius"/>
    </source>
</evidence>
<comment type="caution">
    <text evidence="2">The sequence shown here is derived from an EMBL/GenBank/DDBJ whole genome shotgun (WGS) entry which is preliminary data.</text>
</comment>
<reference evidence="2" key="1">
    <citation type="submission" date="2020-04" db="EMBL/GenBank/DDBJ databases">
        <authorList>
            <person name="Zhang T."/>
        </authorList>
    </citation>
    <scope>NUCLEOTIDE SEQUENCE</scope>
    <source>
        <strain evidence="2">HKST-UBA02</strain>
    </source>
</reference>
<dbReference type="Proteomes" id="UP000699691">
    <property type="component" value="Unassembled WGS sequence"/>
</dbReference>
<gene>
    <name evidence="2" type="ORF">KC573_03175</name>
</gene>
<feature type="non-terminal residue" evidence="2">
    <location>
        <position position="68"/>
    </location>
</feature>
<sequence length="68" mass="7606">MLETLLTHLTHLHIIPILASAISVYVLGGLWYGVIFKTSWEDFTGENQDDPVPFTLELITYTAHAFGS</sequence>
<dbReference type="AlphaFoldDB" id="A0A955LWF7"/>
<name>A0A955LWF7_UNCKA</name>
<organism evidence="2 3">
    <name type="scientific">candidate division WWE3 bacterium</name>
    <dbReference type="NCBI Taxonomy" id="2053526"/>
    <lineage>
        <taxon>Bacteria</taxon>
        <taxon>Katanobacteria</taxon>
    </lineage>
</organism>
<proteinExistence type="predicted"/>